<accession>A0AAV4YAQ6</accession>
<comment type="caution">
    <text evidence="6">The sequence shown here is derived from an EMBL/GenBank/DDBJ whole genome shotgun (WGS) entry which is preliminary data.</text>
</comment>
<organism evidence="6 7">
    <name type="scientific">Caerostris extrusa</name>
    <name type="common">Bark spider</name>
    <name type="synonym">Caerostris bankana</name>
    <dbReference type="NCBI Taxonomy" id="172846"/>
    <lineage>
        <taxon>Eukaryota</taxon>
        <taxon>Metazoa</taxon>
        <taxon>Ecdysozoa</taxon>
        <taxon>Arthropoda</taxon>
        <taxon>Chelicerata</taxon>
        <taxon>Arachnida</taxon>
        <taxon>Araneae</taxon>
        <taxon>Araneomorphae</taxon>
        <taxon>Entelegynae</taxon>
        <taxon>Araneoidea</taxon>
        <taxon>Araneidae</taxon>
        <taxon>Caerostris</taxon>
    </lineage>
</organism>
<dbReference type="SUPFAM" id="SSF57667">
    <property type="entry name" value="beta-beta-alpha zinc fingers"/>
    <property type="match status" value="1"/>
</dbReference>
<dbReference type="FunFam" id="3.30.160.60:FF:003493">
    <property type="match status" value="1"/>
</dbReference>
<dbReference type="InterPro" id="IPR013087">
    <property type="entry name" value="Znf_C2H2_type"/>
</dbReference>
<dbReference type="AlphaFoldDB" id="A0AAV4YAQ6"/>
<dbReference type="PROSITE" id="PS50157">
    <property type="entry name" value="ZINC_FINGER_C2H2_2"/>
    <property type="match status" value="1"/>
</dbReference>
<dbReference type="PROSITE" id="PS00028">
    <property type="entry name" value="ZINC_FINGER_C2H2_1"/>
    <property type="match status" value="1"/>
</dbReference>
<dbReference type="PANTHER" id="PTHR23235">
    <property type="entry name" value="KRUEPPEL-LIKE TRANSCRIPTION FACTOR"/>
    <property type="match status" value="1"/>
</dbReference>
<evidence type="ECO:0000256" key="1">
    <source>
        <dbReference type="ARBA" id="ARBA00022723"/>
    </source>
</evidence>
<proteinExistence type="predicted"/>
<evidence type="ECO:0000313" key="7">
    <source>
        <dbReference type="Proteomes" id="UP001054945"/>
    </source>
</evidence>
<feature type="domain" description="C2H2-type" evidence="5">
    <location>
        <begin position="21"/>
        <end position="48"/>
    </location>
</feature>
<evidence type="ECO:0000259" key="5">
    <source>
        <dbReference type="PROSITE" id="PS50157"/>
    </source>
</evidence>
<dbReference type="Pfam" id="PF13909">
    <property type="entry name" value="zf-H2C2_5"/>
    <property type="match status" value="1"/>
</dbReference>
<keyword evidence="1" id="KW-0479">Metal-binding</keyword>
<evidence type="ECO:0000256" key="4">
    <source>
        <dbReference type="PROSITE-ProRule" id="PRU00042"/>
    </source>
</evidence>
<name>A0AAV4YAQ6_CAEEX</name>
<keyword evidence="2 4" id="KW-0863">Zinc-finger</keyword>
<evidence type="ECO:0000256" key="2">
    <source>
        <dbReference type="ARBA" id="ARBA00022771"/>
    </source>
</evidence>
<evidence type="ECO:0000313" key="6">
    <source>
        <dbReference type="EMBL" id="GIZ04317.1"/>
    </source>
</evidence>
<keyword evidence="7" id="KW-1185">Reference proteome</keyword>
<dbReference type="GO" id="GO:0008270">
    <property type="term" value="F:zinc ion binding"/>
    <property type="evidence" value="ECO:0007669"/>
    <property type="project" value="UniProtKB-KW"/>
</dbReference>
<dbReference type="InterPro" id="IPR036236">
    <property type="entry name" value="Znf_C2H2_sf"/>
</dbReference>
<sequence>MCGMCTALRHHTTTHSGERPFACSECSKRYVRRRDLKRHMLKHAGEEKGNAILAEQNSPLRTLLKLTSAGRINELFSIEFLPGKSCR</sequence>
<protein>
    <recommendedName>
        <fullName evidence="5">C2H2-type domain-containing protein</fullName>
    </recommendedName>
</protein>
<gene>
    <name evidence="6" type="ORF">CEXT_320021</name>
</gene>
<dbReference type="EMBL" id="BPLR01019065">
    <property type="protein sequence ID" value="GIZ04317.1"/>
    <property type="molecule type" value="Genomic_DNA"/>
</dbReference>
<dbReference type="Gene3D" id="3.30.160.60">
    <property type="entry name" value="Classic Zinc Finger"/>
    <property type="match status" value="1"/>
</dbReference>
<reference evidence="6 7" key="1">
    <citation type="submission" date="2021-06" db="EMBL/GenBank/DDBJ databases">
        <title>Caerostris extrusa draft genome.</title>
        <authorList>
            <person name="Kono N."/>
            <person name="Arakawa K."/>
        </authorList>
    </citation>
    <scope>NUCLEOTIDE SEQUENCE [LARGE SCALE GENOMIC DNA]</scope>
</reference>
<keyword evidence="3" id="KW-0862">Zinc</keyword>
<evidence type="ECO:0000256" key="3">
    <source>
        <dbReference type="ARBA" id="ARBA00022833"/>
    </source>
</evidence>
<dbReference type="Proteomes" id="UP001054945">
    <property type="component" value="Unassembled WGS sequence"/>
</dbReference>
<dbReference type="SMART" id="SM00355">
    <property type="entry name" value="ZnF_C2H2"/>
    <property type="match status" value="1"/>
</dbReference>